<organism evidence="2 3">
    <name type="scientific">Teladorsagia circumcincta</name>
    <name type="common">Brown stomach worm</name>
    <name type="synonym">Ostertagia circumcincta</name>
    <dbReference type="NCBI Taxonomy" id="45464"/>
    <lineage>
        <taxon>Eukaryota</taxon>
        <taxon>Metazoa</taxon>
        <taxon>Ecdysozoa</taxon>
        <taxon>Nematoda</taxon>
        <taxon>Chromadorea</taxon>
        <taxon>Rhabditida</taxon>
        <taxon>Rhabditina</taxon>
        <taxon>Rhabditomorpha</taxon>
        <taxon>Strongyloidea</taxon>
        <taxon>Trichostrongylidae</taxon>
        <taxon>Teladorsagia</taxon>
    </lineage>
</organism>
<evidence type="ECO:0000256" key="1">
    <source>
        <dbReference type="SAM" id="MobiDB-lite"/>
    </source>
</evidence>
<dbReference type="Proteomes" id="UP000230423">
    <property type="component" value="Unassembled WGS sequence"/>
</dbReference>
<name>A0A2G9U7U7_TELCI</name>
<evidence type="ECO:0000313" key="2">
    <source>
        <dbReference type="EMBL" id="PIO65580.1"/>
    </source>
</evidence>
<feature type="region of interest" description="Disordered" evidence="1">
    <location>
        <begin position="159"/>
        <end position="244"/>
    </location>
</feature>
<accession>A0A2G9U7U7</accession>
<dbReference type="EMBL" id="KZ348891">
    <property type="protein sequence ID" value="PIO65580.1"/>
    <property type="molecule type" value="Genomic_DNA"/>
</dbReference>
<sequence length="244" mass="26248">MPILEKTVRTAIERTGDVVDDDDGRSALLTVAVQSASDRKSLSRGEMFLIRLAVLGDIEAKSAIEMHYGENCKGMMLSALRGTGPTSREEMSGVFYTAVVAQQLDTLVPIACAISSELPISVSTCAITFVQASPNDLIHLQAHVQFAGYKTRATLRVSEGKRIGKQDGTSSSQEDDHNSAASTHHPKKDSEARPKRETSSSEESGHNSTGSTHHPPKASETKTKRALSSFKDDELNAAESAYSL</sequence>
<proteinExistence type="predicted"/>
<keyword evidence="3" id="KW-1185">Reference proteome</keyword>
<gene>
    <name evidence="2" type="ORF">TELCIR_12742</name>
</gene>
<evidence type="ECO:0000313" key="3">
    <source>
        <dbReference type="Proteomes" id="UP000230423"/>
    </source>
</evidence>
<feature type="compositionally biased region" description="Basic and acidic residues" evidence="1">
    <location>
        <begin position="188"/>
        <end position="205"/>
    </location>
</feature>
<protein>
    <submittedName>
        <fullName evidence="2">Uncharacterized protein</fullName>
    </submittedName>
</protein>
<dbReference type="AlphaFoldDB" id="A0A2G9U7U7"/>
<reference evidence="2 3" key="1">
    <citation type="submission" date="2015-09" db="EMBL/GenBank/DDBJ databases">
        <title>Draft genome of the parasitic nematode Teladorsagia circumcincta isolate WARC Sus (inbred).</title>
        <authorList>
            <person name="Mitreva M."/>
        </authorList>
    </citation>
    <scope>NUCLEOTIDE SEQUENCE [LARGE SCALE GENOMIC DNA]</scope>
    <source>
        <strain evidence="2 3">S</strain>
    </source>
</reference>